<dbReference type="OrthoDB" id="127411at2759"/>
<dbReference type="VEuPathDB" id="FungiDB:PC110_g19360"/>
<gene>
    <name evidence="4" type="ORF">PC110_g19360</name>
</gene>
<reference evidence="4 5" key="1">
    <citation type="submission" date="2018-01" db="EMBL/GenBank/DDBJ databases">
        <title>Draft genome of the strawberry crown rot pathogen Phytophthora cactorum.</title>
        <authorList>
            <person name="Armitage A.D."/>
            <person name="Lysoe E."/>
            <person name="Nellist C.F."/>
            <person name="Harrison R.J."/>
            <person name="Brurberg M.B."/>
        </authorList>
    </citation>
    <scope>NUCLEOTIDE SEQUENCE [LARGE SCALE GENOMIC DNA]</scope>
    <source>
        <strain evidence="4 5">10300</strain>
    </source>
</reference>
<sequence>MPKAADFTDVEKGAVIGLREADWTFIAIGKHLGQSARDVCNVWKAREGRKKAKRPGRPRKVSARTQRQIILEAKKIGGSSSGVKASLGLSVSLPHVRHEDHTGAEHEDVHWVEERKEELDRALPISSCAWTPEGGLHQQEDGLERYWRCGFVLTVDDSDTKAGVWILDSGSSRHLVNDLALLEDLVDYEIQCVAADGGTLRVSKRGSVMLVTTAMGNPTRVRLLNVQYAANLERNIISYGLLEAKRYGLAYRGSNRVIAPIDGGPAIFDVKKSNNVMTVRTLVSRSAKGTSDVQMSVLAENEAAVEQDVQTGPLMHFHRRLGHLNYDTITRMAKKPASGVALTDEVRANCLACAQGKQTKNKQSRKDTSGNSSIDVIGGGICSDLKGPTKDVAALKFKHFMVFFERQFNCRIHVLRTDGGGEYKTLDLFCKNTGIARQVSEQRNQASNGKAKRMHRTIMNMVPYQNEPGVEVAATDADEEHTRSERHRGVWVAVHGTRGRRNKSLGERGKPDMIVGKSDEIKGYRVYIPRDKVLVVMQYVSNVETLSDVQNEQLKRVHLDDSEESGGGDSSEKKTSGKPKRKSKRHGKKTGWTRDKHQTRAATRKTAEANASQGASGE</sequence>
<comment type="caution">
    <text evidence="4">The sequence shown here is derived from an EMBL/GenBank/DDBJ whole genome shotgun (WGS) entry which is preliminary data.</text>
</comment>
<dbReference type="InterPro" id="IPR012337">
    <property type="entry name" value="RNaseH-like_sf"/>
</dbReference>
<protein>
    <recommendedName>
        <fullName evidence="3">Retrovirus-related Pol polyprotein from transposon TNT 1-94-like beta-barrel domain-containing protein</fullName>
    </recommendedName>
</protein>
<evidence type="ECO:0000256" key="2">
    <source>
        <dbReference type="SAM" id="MobiDB-lite"/>
    </source>
</evidence>
<organism evidence="4 5">
    <name type="scientific">Phytophthora cactorum</name>
    <dbReference type="NCBI Taxonomy" id="29920"/>
    <lineage>
        <taxon>Eukaryota</taxon>
        <taxon>Sar</taxon>
        <taxon>Stramenopiles</taxon>
        <taxon>Oomycota</taxon>
        <taxon>Peronosporomycetes</taxon>
        <taxon>Peronosporales</taxon>
        <taxon>Peronosporaceae</taxon>
        <taxon>Phytophthora</taxon>
    </lineage>
</organism>
<keyword evidence="5" id="KW-1185">Reference proteome</keyword>
<evidence type="ECO:0000313" key="5">
    <source>
        <dbReference type="Proteomes" id="UP000251314"/>
    </source>
</evidence>
<evidence type="ECO:0000259" key="3">
    <source>
        <dbReference type="Pfam" id="PF22936"/>
    </source>
</evidence>
<feature type="compositionally biased region" description="Polar residues" evidence="2">
    <location>
        <begin position="609"/>
        <end position="618"/>
    </location>
</feature>
<proteinExistence type="predicted"/>
<dbReference type="InterPro" id="IPR036397">
    <property type="entry name" value="RNaseH_sf"/>
</dbReference>
<dbReference type="GO" id="GO:0003676">
    <property type="term" value="F:nucleic acid binding"/>
    <property type="evidence" value="ECO:0007669"/>
    <property type="project" value="InterPro"/>
</dbReference>
<dbReference type="SUPFAM" id="SSF53098">
    <property type="entry name" value="Ribonuclease H-like"/>
    <property type="match status" value="1"/>
</dbReference>
<dbReference type="EMBL" id="MJFZ01000918">
    <property type="protein sequence ID" value="RAW24216.1"/>
    <property type="molecule type" value="Genomic_DNA"/>
</dbReference>
<dbReference type="GO" id="GO:0006508">
    <property type="term" value="P:proteolysis"/>
    <property type="evidence" value="ECO:0007669"/>
    <property type="project" value="UniProtKB-KW"/>
</dbReference>
<feature type="domain" description="Retrovirus-related Pol polyprotein from transposon TNT 1-94-like beta-barrel" evidence="3">
    <location>
        <begin position="165"/>
        <end position="247"/>
    </location>
</feature>
<evidence type="ECO:0000313" key="4">
    <source>
        <dbReference type="EMBL" id="RAW24216.1"/>
    </source>
</evidence>
<accession>A0A329RKJ0</accession>
<dbReference type="AlphaFoldDB" id="A0A329RKJ0"/>
<feature type="region of interest" description="Disordered" evidence="2">
    <location>
        <begin position="557"/>
        <end position="618"/>
    </location>
</feature>
<keyword evidence="1" id="KW-0378">Hydrolase</keyword>
<dbReference type="Gene3D" id="3.30.420.10">
    <property type="entry name" value="Ribonuclease H-like superfamily/Ribonuclease H"/>
    <property type="match status" value="1"/>
</dbReference>
<keyword evidence="1" id="KW-0645">Protease</keyword>
<evidence type="ECO:0000256" key="1">
    <source>
        <dbReference type="ARBA" id="ARBA00022670"/>
    </source>
</evidence>
<dbReference type="PANTHER" id="PTHR42648:SF28">
    <property type="entry name" value="TRANSPOSON-ENCODED PROTEIN WITH RIBONUCLEASE H-LIKE AND RETROVIRUS ZINC FINGER-LIKE DOMAINS"/>
    <property type="match status" value="1"/>
</dbReference>
<dbReference type="Proteomes" id="UP000251314">
    <property type="component" value="Unassembled WGS sequence"/>
</dbReference>
<feature type="compositionally biased region" description="Basic residues" evidence="2">
    <location>
        <begin position="576"/>
        <end position="591"/>
    </location>
</feature>
<dbReference type="InterPro" id="IPR054722">
    <property type="entry name" value="PolX-like_BBD"/>
</dbReference>
<dbReference type="GO" id="GO:0008233">
    <property type="term" value="F:peptidase activity"/>
    <property type="evidence" value="ECO:0007669"/>
    <property type="project" value="UniProtKB-KW"/>
</dbReference>
<dbReference type="PANTHER" id="PTHR42648">
    <property type="entry name" value="TRANSPOSASE, PUTATIVE-RELATED"/>
    <property type="match status" value="1"/>
</dbReference>
<dbReference type="Pfam" id="PF22936">
    <property type="entry name" value="Pol_BBD"/>
    <property type="match status" value="1"/>
</dbReference>
<dbReference type="InterPro" id="IPR039537">
    <property type="entry name" value="Retrotran_Ty1/copia-like"/>
</dbReference>
<name>A0A329RKJ0_9STRA</name>